<dbReference type="Proteomes" id="UP001595859">
    <property type="component" value="Unassembled WGS sequence"/>
</dbReference>
<evidence type="ECO:0000313" key="2">
    <source>
        <dbReference type="Proteomes" id="UP001595859"/>
    </source>
</evidence>
<dbReference type="EMBL" id="JBHSIS010000001">
    <property type="protein sequence ID" value="MFC4851877.1"/>
    <property type="molecule type" value="Genomic_DNA"/>
</dbReference>
<gene>
    <name evidence="1" type="ORF">ACFPCV_00070</name>
</gene>
<accession>A0ABV9RSF7</accession>
<protein>
    <submittedName>
        <fullName evidence="1">Uncharacterized protein</fullName>
    </submittedName>
</protein>
<evidence type="ECO:0000313" key="1">
    <source>
        <dbReference type="EMBL" id="MFC4851877.1"/>
    </source>
</evidence>
<reference evidence="2" key="1">
    <citation type="journal article" date="2019" name="Int. J. Syst. Evol. Microbiol.">
        <title>The Global Catalogue of Microorganisms (GCM) 10K type strain sequencing project: providing services to taxonomists for standard genome sequencing and annotation.</title>
        <authorList>
            <consortium name="The Broad Institute Genomics Platform"/>
            <consortium name="The Broad Institute Genome Sequencing Center for Infectious Disease"/>
            <person name="Wu L."/>
            <person name="Ma J."/>
        </authorList>
    </citation>
    <scope>NUCLEOTIDE SEQUENCE [LARGE SCALE GENOMIC DNA]</scope>
    <source>
        <strain evidence="2">ZS-22-S1</strain>
    </source>
</reference>
<name>A0ABV9RSF7_9PSEU</name>
<comment type="caution">
    <text evidence="1">The sequence shown here is derived from an EMBL/GenBank/DDBJ whole genome shotgun (WGS) entry which is preliminary data.</text>
</comment>
<sequence length="73" mass="7847">MRDLEDDAWIGVSELGKLAGRVVDGDVREQARRFSAELREKNRLGEGAFKRTSAGTAVNVGAIRAAVNFTVAA</sequence>
<keyword evidence="2" id="KW-1185">Reference proteome</keyword>
<organism evidence="1 2">
    <name type="scientific">Actinophytocola glycyrrhizae</name>
    <dbReference type="NCBI Taxonomy" id="2044873"/>
    <lineage>
        <taxon>Bacteria</taxon>
        <taxon>Bacillati</taxon>
        <taxon>Actinomycetota</taxon>
        <taxon>Actinomycetes</taxon>
        <taxon>Pseudonocardiales</taxon>
        <taxon>Pseudonocardiaceae</taxon>
    </lineage>
</organism>
<proteinExistence type="predicted"/>
<dbReference type="RefSeq" id="WP_378053082.1">
    <property type="nucleotide sequence ID" value="NZ_JBHSIS010000001.1"/>
</dbReference>